<gene>
    <name evidence="1" type="ORF">G9444_6438</name>
</gene>
<name>A0A6G9D4B7_RHOER</name>
<evidence type="ECO:0000313" key="1">
    <source>
        <dbReference type="EMBL" id="QIP43681.1"/>
    </source>
</evidence>
<proteinExistence type="predicted"/>
<protein>
    <submittedName>
        <fullName evidence="1">Uncharacterized protein</fullName>
    </submittedName>
</protein>
<dbReference type="AlphaFoldDB" id="A0A6G9D4B7"/>
<accession>A0A6G9D4B7</accession>
<organism evidence="1 2">
    <name type="scientific">Rhodococcus erythropolis</name>
    <name type="common">Arthrobacter picolinophilus</name>
    <dbReference type="NCBI Taxonomy" id="1833"/>
    <lineage>
        <taxon>Bacteria</taxon>
        <taxon>Bacillati</taxon>
        <taxon>Actinomycetota</taxon>
        <taxon>Actinomycetes</taxon>
        <taxon>Mycobacteriales</taxon>
        <taxon>Nocardiaceae</taxon>
        <taxon>Rhodococcus</taxon>
        <taxon>Rhodococcus erythropolis group</taxon>
    </lineage>
</organism>
<dbReference type="Proteomes" id="UP000502345">
    <property type="component" value="Chromosome"/>
</dbReference>
<sequence>MKGSTVRVWSLGSFTGGLGEDEIDRVQMPLSFGFVIVAVIDESSPTSATTGGWYGTWALAKAGAASEANMAAATIAYLMPDLYHA</sequence>
<dbReference type="EMBL" id="CP050124">
    <property type="protein sequence ID" value="QIP43681.1"/>
    <property type="molecule type" value="Genomic_DNA"/>
</dbReference>
<evidence type="ECO:0000313" key="2">
    <source>
        <dbReference type="Proteomes" id="UP000502345"/>
    </source>
</evidence>
<reference evidence="1 2" key="1">
    <citation type="submission" date="2020-03" db="EMBL/GenBank/DDBJ databases">
        <title>Screen low temperature-resistant strains for efficient degradation of petroleum hydrocarbons under the low temperature.</title>
        <authorList>
            <person name="Wang Y."/>
            <person name="Chen J."/>
        </authorList>
    </citation>
    <scope>NUCLEOTIDE SEQUENCE [LARGE SCALE GENOMIC DNA]</scope>
    <source>
        <strain evidence="1 2">KB1</strain>
    </source>
</reference>
<dbReference type="RefSeq" id="WP_030536721.1">
    <property type="nucleotide sequence ID" value="NZ_AP018733.1"/>
</dbReference>